<feature type="transmembrane region" description="Helical" evidence="1">
    <location>
        <begin position="97"/>
        <end position="115"/>
    </location>
</feature>
<sequence length="165" mass="18883">MENYNVKIKKIKRWNFIALILCAVEIVLSIFDLPGSLNPDKAAYQKLGDEGIKIFNQLNSAPVKIFTLLNLLMAIAFFIMFFYANKNLKNKKIIKKYPYFLNLVWTVIVVLFTVLTTNNLDSNTGVSSFNLGMLLFTIFFIFLLKIPVVMVLIGIFKLDVGEEND</sequence>
<accession>A0AAJ1SQ28</accession>
<dbReference type="RefSeq" id="WP_002345873.1">
    <property type="nucleotide sequence ID" value="NZ_CP079881.1"/>
</dbReference>
<organism evidence="2 3">
    <name type="scientific">Enterococcus lactis</name>
    <dbReference type="NCBI Taxonomy" id="357441"/>
    <lineage>
        <taxon>Bacteria</taxon>
        <taxon>Bacillati</taxon>
        <taxon>Bacillota</taxon>
        <taxon>Bacilli</taxon>
        <taxon>Lactobacillales</taxon>
        <taxon>Enterococcaceae</taxon>
        <taxon>Enterococcus</taxon>
    </lineage>
</organism>
<protein>
    <submittedName>
        <fullName evidence="2">Uncharacterized protein</fullName>
    </submittedName>
</protein>
<gene>
    <name evidence="2" type="ORF">RAN64_13505</name>
</gene>
<dbReference type="Proteomes" id="UP001238215">
    <property type="component" value="Unassembled WGS sequence"/>
</dbReference>
<name>A0AAJ1SQ28_9ENTE</name>
<keyword evidence="1" id="KW-1133">Transmembrane helix</keyword>
<reference evidence="2 3" key="1">
    <citation type="submission" date="2023-08" db="EMBL/GenBank/DDBJ databases">
        <title>Whole genome sequencing of Enterococcus.</title>
        <authorList>
            <person name="Kaptchouang Tchatchouang C.D."/>
            <person name="Ateba C.N."/>
        </authorList>
    </citation>
    <scope>NUCLEOTIDE SEQUENCE [LARGE SCALE GENOMIC DNA]</scope>
    <source>
        <strain evidence="2 3">ENT3_CNKT_NWU</strain>
    </source>
</reference>
<feature type="transmembrane region" description="Helical" evidence="1">
    <location>
        <begin position="65"/>
        <end position="85"/>
    </location>
</feature>
<evidence type="ECO:0000256" key="1">
    <source>
        <dbReference type="SAM" id="Phobius"/>
    </source>
</evidence>
<feature type="transmembrane region" description="Helical" evidence="1">
    <location>
        <begin position="14"/>
        <end position="31"/>
    </location>
</feature>
<keyword evidence="3" id="KW-1185">Reference proteome</keyword>
<proteinExistence type="predicted"/>
<dbReference type="EMBL" id="JAVBZS010000077">
    <property type="protein sequence ID" value="MDP8590992.1"/>
    <property type="molecule type" value="Genomic_DNA"/>
</dbReference>
<feature type="transmembrane region" description="Helical" evidence="1">
    <location>
        <begin position="135"/>
        <end position="156"/>
    </location>
</feature>
<comment type="caution">
    <text evidence="2">The sequence shown here is derived from an EMBL/GenBank/DDBJ whole genome shotgun (WGS) entry which is preliminary data.</text>
</comment>
<dbReference type="AlphaFoldDB" id="A0AAJ1SQ28"/>
<evidence type="ECO:0000313" key="2">
    <source>
        <dbReference type="EMBL" id="MDP8590992.1"/>
    </source>
</evidence>
<keyword evidence="1" id="KW-0812">Transmembrane</keyword>
<keyword evidence="1" id="KW-0472">Membrane</keyword>
<dbReference type="GeneID" id="66498816"/>
<evidence type="ECO:0000313" key="3">
    <source>
        <dbReference type="Proteomes" id="UP001238215"/>
    </source>
</evidence>